<evidence type="ECO:0000313" key="2">
    <source>
        <dbReference type="Proteomes" id="UP000016930"/>
    </source>
</evidence>
<dbReference type="InterPro" id="IPR022025">
    <property type="entry name" value="Amidoligase_2"/>
</dbReference>
<dbReference type="Pfam" id="PF12224">
    <property type="entry name" value="Amidoligase_2"/>
    <property type="match status" value="1"/>
</dbReference>
<organism evidence="1 2">
    <name type="scientific">Ceriporiopsis subvermispora (strain B)</name>
    <name type="common">White-rot fungus</name>
    <name type="synonym">Gelatoporia subvermispora</name>
    <dbReference type="NCBI Taxonomy" id="914234"/>
    <lineage>
        <taxon>Eukaryota</taxon>
        <taxon>Fungi</taxon>
        <taxon>Dikarya</taxon>
        <taxon>Basidiomycota</taxon>
        <taxon>Agaricomycotina</taxon>
        <taxon>Agaricomycetes</taxon>
        <taxon>Polyporales</taxon>
        <taxon>Gelatoporiaceae</taxon>
        <taxon>Gelatoporia</taxon>
    </lineage>
</organism>
<keyword evidence="2" id="KW-1185">Reference proteome</keyword>
<proteinExistence type="predicted"/>
<dbReference type="AlphaFoldDB" id="M2PSC9"/>
<dbReference type="OrthoDB" id="412402at2759"/>
<dbReference type="Proteomes" id="UP000016930">
    <property type="component" value="Unassembled WGS sequence"/>
</dbReference>
<dbReference type="PANTHER" id="PTHR36847:SF1">
    <property type="entry name" value="AMIDOLIGASE ENZYME"/>
    <property type="match status" value="1"/>
</dbReference>
<sequence length="298" mass="33592">MSAAPDLLTLGIELELIVQGDQEMIRQQMAALLSSTLNITVVAPPDPKYKATWILKTDGSIRYEDHKIQPPPRAAIEIVSPVFSDCASQRQTREIWQRDLKNVFDTVKSNYTIGVNKSTAYHLHVGVGVSGVKLEHKFTLVEMKKIATAHVALEPEIDKLHAPHRTKRVPDPAYYVNTIAGNKELIGTPVGQAIRMIWSTQTTEALAKILNPETEPGNIDSRRYYRVNFCSNDIHGTVEFRQHEGTDDLQAIYAWAEFVLAFVRNALGRSDETMKKWARHPMSLQEFVGPDVYAKMVR</sequence>
<dbReference type="PANTHER" id="PTHR36847">
    <property type="entry name" value="AMIDOLIGASE ENZYME"/>
    <property type="match status" value="1"/>
</dbReference>
<accession>M2PSC9</accession>
<dbReference type="STRING" id="914234.M2PSC9"/>
<protein>
    <recommendedName>
        <fullName evidence="3">Amidoligase enzyme</fullName>
    </recommendedName>
</protein>
<name>M2PSC9_CERS8</name>
<evidence type="ECO:0008006" key="3">
    <source>
        <dbReference type="Google" id="ProtNLM"/>
    </source>
</evidence>
<evidence type="ECO:0000313" key="1">
    <source>
        <dbReference type="EMBL" id="EMD39559.1"/>
    </source>
</evidence>
<reference evidence="1 2" key="1">
    <citation type="journal article" date="2012" name="Proc. Natl. Acad. Sci. U.S.A.">
        <title>Comparative genomics of Ceriporiopsis subvermispora and Phanerochaete chrysosporium provide insight into selective ligninolysis.</title>
        <authorList>
            <person name="Fernandez-Fueyo E."/>
            <person name="Ruiz-Duenas F.J."/>
            <person name="Ferreira P."/>
            <person name="Floudas D."/>
            <person name="Hibbett D.S."/>
            <person name="Canessa P."/>
            <person name="Larrondo L.F."/>
            <person name="James T.Y."/>
            <person name="Seelenfreund D."/>
            <person name="Lobos S."/>
            <person name="Polanco R."/>
            <person name="Tello M."/>
            <person name="Honda Y."/>
            <person name="Watanabe T."/>
            <person name="Watanabe T."/>
            <person name="Ryu J.S."/>
            <person name="Kubicek C.P."/>
            <person name="Schmoll M."/>
            <person name="Gaskell J."/>
            <person name="Hammel K.E."/>
            <person name="St John F.J."/>
            <person name="Vanden Wymelenberg A."/>
            <person name="Sabat G."/>
            <person name="Splinter BonDurant S."/>
            <person name="Syed K."/>
            <person name="Yadav J.S."/>
            <person name="Doddapaneni H."/>
            <person name="Subramanian V."/>
            <person name="Lavin J.L."/>
            <person name="Oguiza J.A."/>
            <person name="Perez G."/>
            <person name="Pisabarro A.G."/>
            <person name="Ramirez L."/>
            <person name="Santoyo F."/>
            <person name="Master E."/>
            <person name="Coutinho P.M."/>
            <person name="Henrissat B."/>
            <person name="Lombard V."/>
            <person name="Magnuson J.K."/>
            <person name="Kuees U."/>
            <person name="Hori C."/>
            <person name="Igarashi K."/>
            <person name="Samejima M."/>
            <person name="Held B.W."/>
            <person name="Barry K.W."/>
            <person name="LaButti K.M."/>
            <person name="Lapidus A."/>
            <person name="Lindquist E.A."/>
            <person name="Lucas S.M."/>
            <person name="Riley R."/>
            <person name="Salamov A.A."/>
            <person name="Hoffmeister D."/>
            <person name="Schwenk D."/>
            <person name="Hadar Y."/>
            <person name="Yarden O."/>
            <person name="de Vries R.P."/>
            <person name="Wiebenga A."/>
            <person name="Stenlid J."/>
            <person name="Eastwood D."/>
            <person name="Grigoriev I.V."/>
            <person name="Berka R.M."/>
            <person name="Blanchette R.A."/>
            <person name="Kersten P."/>
            <person name="Martinez A.T."/>
            <person name="Vicuna R."/>
            <person name="Cullen D."/>
        </authorList>
    </citation>
    <scope>NUCLEOTIDE SEQUENCE [LARGE SCALE GENOMIC DNA]</scope>
    <source>
        <strain evidence="1 2">B</strain>
    </source>
</reference>
<dbReference type="HOGENOM" id="CLU_879991_0_0_1"/>
<dbReference type="EMBL" id="KB445793">
    <property type="protein sequence ID" value="EMD39559.1"/>
    <property type="molecule type" value="Genomic_DNA"/>
</dbReference>
<gene>
    <name evidence="1" type="ORF">CERSUDRAFT_92055</name>
</gene>